<gene>
    <name evidence="1" type="ORF">MNBD_PLANCTO03-2241</name>
</gene>
<dbReference type="InterPro" id="IPR010869">
    <property type="entry name" value="DUF1501"/>
</dbReference>
<name>A0A3B1DG42_9ZZZZ</name>
<evidence type="ECO:0000313" key="1">
    <source>
        <dbReference type="EMBL" id="VAX39752.1"/>
    </source>
</evidence>
<evidence type="ECO:0008006" key="2">
    <source>
        <dbReference type="Google" id="ProtNLM"/>
    </source>
</evidence>
<dbReference type="EMBL" id="UOGK01000284">
    <property type="protein sequence ID" value="VAX39752.1"/>
    <property type="molecule type" value="Genomic_DNA"/>
</dbReference>
<dbReference type="Pfam" id="PF07394">
    <property type="entry name" value="DUF1501"/>
    <property type="match status" value="1"/>
</dbReference>
<proteinExistence type="predicted"/>
<organism evidence="1">
    <name type="scientific">hydrothermal vent metagenome</name>
    <dbReference type="NCBI Taxonomy" id="652676"/>
    <lineage>
        <taxon>unclassified sequences</taxon>
        <taxon>metagenomes</taxon>
        <taxon>ecological metagenomes</taxon>
    </lineage>
</organism>
<reference evidence="1" key="1">
    <citation type="submission" date="2018-06" db="EMBL/GenBank/DDBJ databases">
        <authorList>
            <person name="Zhirakovskaya E."/>
        </authorList>
    </citation>
    <scope>NUCLEOTIDE SEQUENCE</scope>
</reference>
<sequence length="430" mass="46104">MKNGKPGGCNEYHDLSRRNFLGVSGAALAASATVPAWLPRIAYAREGGPPRDVLVSIFLRGGADGLTLCVPYGDQEYYTARQLLNIPRPDSGDPNRAVDLDGFFGLPQAMSALTTAYEDGKLLFVHASGSVDESRSHFDAMHFMEVGKARDPDLYTGWVGRHLISVPPLDELAAIRAIGISSGLQRHLVGAPKSLPVPDMSDVGLSGRSETKDARLESINDMYRKAPALLRASAENTTNTMALLDAIDFAGYQPANGAVYPESYFGYSLKSAAALIKAQVGVEAVSLDLGGWDTHEQQQPHTGYMALLMQDLAAGMAAFHLDVIGEGLPVTLAAMSEFGRVVAENGSEGTDHGHGNVMMVMGNRIAGGQVMLGDGLWPGLHPDLLWQGQDLAITIDYRDILAEIVQNRLAGTDLDFVFPDYTPTFRGVTT</sequence>
<accession>A0A3B1DG42</accession>
<dbReference type="PROSITE" id="PS51318">
    <property type="entry name" value="TAT"/>
    <property type="match status" value="1"/>
</dbReference>
<dbReference type="AlphaFoldDB" id="A0A3B1DG42"/>
<protein>
    <recommendedName>
        <fullName evidence="2">DUF1501 domain-containing protein</fullName>
    </recommendedName>
</protein>
<dbReference type="InterPro" id="IPR006311">
    <property type="entry name" value="TAT_signal"/>
</dbReference>